<gene>
    <name evidence="4" type="ORF">H9Q13_11195</name>
</gene>
<keyword evidence="5" id="KW-1185">Reference proteome</keyword>
<reference evidence="4 5" key="1">
    <citation type="submission" date="2020-09" db="EMBL/GenBank/DDBJ databases">
        <title>Genome sequencing and assembly of Pontibacter sp.</title>
        <authorList>
            <person name="Chhetri G."/>
        </authorList>
    </citation>
    <scope>NUCLEOTIDE SEQUENCE [LARGE SCALE GENOMIC DNA]</scope>
    <source>
        <strain evidence="4 5">JH31</strain>
    </source>
</reference>
<protein>
    <submittedName>
        <fullName evidence="4">T9SS type A sorting domain-containing protein</fullName>
    </submittedName>
</protein>
<dbReference type="NCBIfam" id="TIGR04183">
    <property type="entry name" value="Por_Secre_tail"/>
    <property type="match status" value="1"/>
</dbReference>
<evidence type="ECO:0000259" key="3">
    <source>
        <dbReference type="Pfam" id="PF18962"/>
    </source>
</evidence>
<feature type="chain" id="PRO_5046108659" evidence="2">
    <location>
        <begin position="21"/>
        <end position="482"/>
    </location>
</feature>
<evidence type="ECO:0000313" key="4">
    <source>
        <dbReference type="EMBL" id="MBD1397731.1"/>
    </source>
</evidence>
<feature type="signal peptide" evidence="2">
    <location>
        <begin position="1"/>
        <end position="20"/>
    </location>
</feature>
<feature type="region of interest" description="Disordered" evidence="1">
    <location>
        <begin position="220"/>
        <end position="245"/>
    </location>
</feature>
<organism evidence="4 5">
    <name type="scientific">Pontibacter aquaedesilientis</name>
    <dbReference type="NCBI Taxonomy" id="2766980"/>
    <lineage>
        <taxon>Bacteria</taxon>
        <taxon>Pseudomonadati</taxon>
        <taxon>Bacteroidota</taxon>
        <taxon>Cytophagia</taxon>
        <taxon>Cytophagales</taxon>
        <taxon>Hymenobacteraceae</taxon>
        <taxon>Pontibacter</taxon>
    </lineage>
</organism>
<evidence type="ECO:0000256" key="2">
    <source>
        <dbReference type="SAM" id="SignalP"/>
    </source>
</evidence>
<dbReference type="EMBL" id="JACXAJ010000004">
    <property type="protein sequence ID" value="MBD1397731.1"/>
    <property type="molecule type" value="Genomic_DNA"/>
</dbReference>
<evidence type="ECO:0000256" key="1">
    <source>
        <dbReference type="SAM" id="MobiDB-lite"/>
    </source>
</evidence>
<feature type="compositionally biased region" description="Polar residues" evidence="1">
    <location>
        <begin position="223"/>
        <end position="244"/>
    </location>
</feature>
<dbReference type="Proteomes" id="UP000625551">
    <property type="component" value="Unassembled WGS sequence"/>
</dbReference>
<dbReference type="SUPFAM" id="SSF89372">
    <property type="entry name" value="Fucose-specific lectin"/>
    <property type="match status" value="1"/>
</dbReference>
<proteinExistence type="predicted"/>
<dbReference type="RefSeq" id="WP_191183878.1">
    <property type="nucleotide sequence ID" value="NZ_JACXAJ010000004.1"/>
</dbReference>
<keyword evidence="2" id="KW-0732">Signal</keyword>
<evidence type="ECO:0000313" key="5">
    <source>
        <dbReference type="Proteomes" id="UP000625551"/>
    </source>
</evidence>
<name>A0ABR7XHJ9_9BACT</name>
<dbReference type="Pfam" id="PF18962">
    <property type="entry name" value="Por_Secre_tail"/>
    <property type="match status" value="1"/>
</dbReference>
<accession>A0ABR7XHJ9</accession>
<comment type="caution">
    <text evidence="4">The sequence shown here is derived from an EMBL/GenBank/DDBJ whole genome shotgun (WGS) entry which is preliminary data.</text>
</comment>
<dbReference type="InterPro" id="IPR026444">
    <property type="entry name" value="Secre_tail"/>
</dbReference>
<feature type="domain" description="Secretion system C-terminal sorting" evidence="3">
    <location>
        <begin position="403"/>
        <end position="473"/>
    </location>
</feature>
<sequence length="482" mass="53147">MKARFTLLIICTLLIFHESAAQFSSVTELTPLQASPFATREKQQSKVFTYADKHWSILASSTGTHLWRLDGSAWVKALELVTRNSRADYAIDGDVVHILLYSGTSSQFVSIKYNKAANKFEKWDQNKLPVSINLEEGVQIASVDRDKTGRMWIASTGLNGTVNLRWSDTPYTTWSSPIVIANGLKEDDAAAVIAMPHQNQIGVLWSNQNTKRWGFKVHRDGDSPTSWSQDEVPASQSALSTGSGMTDDHMSMKVASDGSLFCAIKTGYNREGLPLIALLVRRPTGLWENLHEVSQKGTLPIIVLNEAIGKLKVIYTSQTYGGDILYKESLMSKISFCTEHTLIRGNYNYATSTKQLYSDNVVILASNETQVVGVIGTDALSGSDVSLACDVDLEPKNNLFIAYPNPFELEATVSFVLNRDSDYSLILYDSKGSQVVILKEGNAVAGETNHVNLDGSMLSRGLYSLKLQTTDGHRGIKLIHHQ</sequence>